<keyword evidence="8" id="KW-0255">Endonuclease</keyword>
<dbReference type="Pfam" id="PF02407">
    <property type="entry name" value="Viral_Rep"/>
    <property type="match status" value="1"/>
</dbReference>
<keyword evidence="2" id="KW-0808">Transferase</keyword>
<reference evidence="15" key="1">
    <citation type="journal article" date="2019" name="Nat. Commun.">
        <title>Expansion of phycobilisome linker gene families in mesophilic red algae.</title>
        <authorList>
            <person name="Lee J."/>
            <person name="Kim D."/>
            <person name="Bhattacharya D."/>
            <person name="Yoon H.S."/>
        </authorList>
    </citation>
    <scope>NUCLEOTIDE SEQUENCE [LARGE SCALE GENOMIC DNA]</scope>
    <source>
        <strain evidence="15">CCMP 1328</strain>
    </source>
</reference>
<evidence type="ECO:0000259" key="13">
    <source>
        <dbReference type="PROSITE" id="PS52020"/>
    </source>
</evidence>
<gene>
    <name evidence="14" type="ORF">FVE85_6979</name>
</gene>
<dbReference type="AlphaFoldDB" id="A0A5J4Z8S8"/>
<evidence type="ECO:0000313" key="14">
    <source>
        <dbReference type="EMBL" id="KAA8499394.1"/>
    </source>
</evidence>
<keyword evidence="3" id="KW-0548">Nucleotidyltransferase</keyword>
<name>A0A5J4Z8S8_PORPP</name>
<keyword evidence="11" id="KW-0238">DNA-binding</keyword>
<dbReference type="OrthoDB" id="1926167at2759"/>
<dbReference type="Pfam" id="PF00910">
    <property type="entry name" value="RNA_helicase"/>
    <property type="match status" value="1"/>
</dbReference>
<keyword evidence="4" id="KW-0235">DNA replication</keyword>
<evidence type="ECO:0000256" key="4">
    <source>
        <dbReference type="ARBA" id="ARBA00022705"/>
    </source>
</evidence>
<keyword evidence="6" id="KW-0479">Metal-binding</keyword>
<dbReference type="GO" id="GO:0000166">
    <property type="term" value="F:nucleotide binding"/>
    <property type="evidence" value="ECO:0007669"/>
    <property type="project" value="UniProtKB-KW"/>
</dbReference>
<dbReference type="GO" id="GO:0004519">
    <property type="term" value="F:endonuclease activity"/>
    <property type="evidence" value="ECO:0007669"/>
    <property type="project" value="UniProtKB-KW"/>
</dbReference>
<evidence type="ECO:0000256" key="1">
    <source>
        <dbReference type="ARBA" id="ARBA00001936"/>
    </source>
</evidence>
<organism evidence="14 15">
    <name type="scientific">Porphyridium purpureum</name>
    <name type="common">Red alga</name>
    <name type="synonym">Porphyridium cruentum</name>
    <dbReference type="NCBI Taxonomy" id="35688"/>
    <lineage>
        <taxon>Eukaryota</taxon>
        <taxon>Rhodophyta</taxon>
        <taxon>Bangiophyceae</taxon>
        <taxon>Porphyridiales</taxon>
        <taxon>Porphyridiaceae</taxon>
        <taxon>Porphyridium</taxon>
    </lineage>
</organism>
<evidence type="ECO:0000256" key="6">
    <source>
        <dbReference type="ARBA" id="ARBA00022723"/>
    </source>
</evidence>
<keyword evidence="7" id="KW-0547">Nucleotide-binding</keyword>
<evidence type="ECO:0000256" key="8">
    <source>
        <dbReference type="ARBA" id="ARBA00022759"/>
    </source>
</evidence>
<keyword evidence="12" id="KW-0511">Multifunctional enzyme</keyword>
<dbReference type="GO" id="GO:0046872">
    <property type="term" value="F:metal ion binding"/>
    <property type="evidence" value="ECO:0007669"/>
    <property type="project" value="UniProtKB-KW"/>
</dbReference>
<protein>
    <submittedName>
        <fullName evidence="14">Replication-associated protein</fullName>
    </submittedName>
</protein>
<dbReference type="InterPro" id="IPR000605">
    <property type="entry name" value="Helicase_SF3_ssDNA/RNA_vir"/>
</dbReference>
<evidence type="ECO:0000256" key="12">
    <source>
        <dbReference type="ARBA" id="ARBA00023268"/>
    </source>
</evidence>
<evidence type="ECO:0000256" key="2">
    <source>
        <dbReference type="ARBA" id="ARBA00022679"/>
    </source>
</evidence>
<evidence type="ECO:0000313" key="15">
    <source>
        <dbReference type="Proteomes" id="UP000324585"/>
    </source>
</evidence>
<proteinExistence type="predicted"/>
<dbReference type="InterPro" id="IPR049912">
    <property type="entry name" value="CRESS_DNA_REP"/>
</dbReference>
<evidence type="ECO:0000256" key="10">
    <source>
        <dbReference type="ARBA" id="ARBA00023124"/>
    </source>
</evidence>
<dbReference type="GO" id="GO:0016779">
    <property type="term" value="F:nucleotidyltransferase activity"/>
    <property type="evidence" value="ECO:0007669"/>
    <property type="project" value="UniProtKB-KW"/>
</dbReference>
<accession>A0A5J4Z8S8</accession>
<dbReference type="OMA" id="HITCEGK"/>
<keyword evidence="10" id="KW-0190">Covalent protein-DNA linkage</keyword>
<evidence type="ECO:0000256" key="9">
    <source>
        <dbReference type="ARBA" id="ARBA00022801"/>
    </source>
</evidence>
<comment type="caution">
    <text evidence="14">The sequence shown here is derived from an EMBL/GenBank/DDBJ whole genome shotgun (WGS) entry which is preliminary data.</text>
</comment>
<dbReference type="GO" id="GO:0003677">
    <property type="term" value="F:DNA binding"/>
    <property type="evidence" value="ECO:0007669"/>
    <property type="project" value="UniProtKB-KW"/>
</dbReference>
<evidence type="ECO:0000256" key="7">
    <source>
        <dbReference type="ARBA" id="ARBA00022741"/>
    </source>
</evidence>
<sequence>MPLTLSRHITCEGKMAQGKRWVFTRNNYTEEEEQVFKDVFASEDVEYGIFGRESGEGGTKHLQGFVIFATRKRLSQVRAAVGARGHYEIARRTPRKASEYCRKEGDVFEHGECPAGNEAVAGSRKRNRDEIAREFREAFKGGRGQIEQFAEDNPGVWQWSGRTLVANSLEFAPVVQRPGISVEWTYGAPGVGKSRLAHERMPDAYVKDPRNKCWNGYMLETQVIIEDFGPKGIDINHLLRWFDRYKCNVEYKAGMMPLYAEQWIVTSNFHPRDIFKYDHGTEDLQLPALLRRLKVTHMVSFAPNQ</sequence>
<evidence type="ECO:0000256" key="3">
    <source>
        <dbReference type="ARBA" id="ARBA00022695"/>
    </source>
</evidence>
<dbReference type="Gene3D" id="3.40.1310.20">
    <property type="match status" value="1"/>
</dbReference>
<keyword evidence="5" id="KW-0540">Nuclease</keyword>
<evidence type="ECO:0000256" key="5">
    <source>
        <dbReference type="ARBA" id="ARBA00022722"/>
    </source>
</evidence>
<dbReference type="EMBL" id="VRMN01000001">
    <property type="protein sequence ID" value="KAA8499394.1"/>
    <property type="molecule type" value="Genomic_DNA"/>
</dbReference>
<dbReference type="Proteomes" id="UP000324585">
    <property type="component" value="Unassembled WGS sequence"/>
</dbReference>
<dbReference type="GO" id="GO:0003723">
    <property type="term" value="F:RNA binding"/>
    <property type="evidence" value="ECO:0007669"/>
    <property type="project" value="InterPro"/>
</dbReference>
<dbReference type="GO" id="GO:0006260">
    <property type="term" value="P:DNA replication"/>
    <property type="evidence" value="ECO:0007669"/>
    <property type="project" value="UniProtKB-KW"/>
</dbReference>
<keyword evidence="15" id="KW-1185">Reference proteome</keyword>
<keyword evidence="9" id="KW-0378">Hydrolase</keyword>
<feature type="domain" description="CRESS-DNA virus Rep endonuclease" evidence="13">
    <location>
        <begin position="15"/>
        <end position="113"/>
    </location>
</feature>
<comment type="cofactor">
    <cofactor evidence="1">
        <name>Mn(2+)</name>
        <dbReference type="ChEBI" id="CHEBI:29035"/>
    </cofactor>
</comment>
<dbReference type="PROSITE" id="PS52020">
    <property type="entry name" value="CRESS_DNA_REP"/>
    <property type="match status" value="1"/>
</dbReference>
<dbReference type="GO" id="GO:0003724">
    <property type="term" value="F:RNA helicase activity"/>
    <property type="evidence" value="ECO:0007669"/>
    <property type="project" value="InterPro"/>
</dbReference>
<evidence type="ECO:0000256" key="11">
    <source>
        <dbReference type="ARBA" id="ARBA00023125"/>
    </source>
</evidence>
<dbReference type="GO" id="GO:0016787">
    <property type="term" value="F:hydrolase activity"/>
    <property type="evidence" value="ECO:0007669"/>
    <property type="project" value="UniProtKB-KW"/>
</dbReference>